<feature type="transmembrane region" description="Helical" evidence="1">
    <location>
        <begin position="29"/>
        <end position="51"/>
    </location>
</feature>
<protein>
    <submittedName>
        <fullName evidence="2">Uncharacterized protein</fullName>
    </submittedName>
</protein>
<keyword evidence="3" id="KW-1185">Reference proteome</keyword>
<comment type="caution">
    <text evidence="2">The sequence shown here is derived from an EMBL/GenBank/DDBJ whole genome shotgun (WGS) entry which is preliminary data.</text>
</comment>
<keyword evidence="1" id="KW-0472">Membrane</keyword>
<dbReference type="RefSeq" id="WP_186459282.1">
    <property type="nucleotide sequence ID" value="NZ_VIWX01000001.1"/>
</dbReference>
<evidence type="ECO:0000256" key="1">
    <source>
        <dbReference type="SAM" id="Phobius"/>
    </source>
</evidence>
<dbReference type="EMBL" id="VIWX01000001">
    <property type="protein sequence ID" value="TWG08736.1"/>
    <property type="molecule type" value="Genomic_DNA"/>
</dbReference>
<accession>A0A561VAT7</accession>
<evidence type="ECO:0000313" key="2">
    <source>
        <dbReference type="EMBL" id="TWG08736.1"/>
    </source>
</evidence>
<sequence>MSEQEGTTFLQWRERVQNEASGDRPQMRLLMMVAAAVVVAGILIGTIVLMLS</sequence>
<keyword evidence="1" id="KW-1133">Transmembrane helix</keyword>
<dbReference type="AlphaFoldDB" id="A0A561VAT7"/>
<reference evidence="2 3" key="1">
    <citation type="submission" date="2019-06" db="EMBL/GenBank/DDBJ databases">
        <title>Sequencing the genomes of 1000 actinobacteria strains.</title>
        <authorList>
            <person name="Klenk H.-P."/>
        </authorList>
    </citation>
    <scope>NUCLEOTIDE SEQUENCE [LARGE SCALE GENOMIC DNA]</scope>
    <source>
        <strain evidence="2 3">DSM 46699</strain>
    </source>
</reference>
<proteinExistence type="predicted"/>
<keyword evidence="1" id="KW-0812">Transmembrane</keyword>
<gene>
    <name evidence="2" type="ORF">FHU35_111361</name>
</gene>
<name>A0A561VAT7_9PSEU</name>
<dbReference type="Proteomes" id="UP000316184">
    <property type="component" value="Unassembled WGS sequence"/>
</dbReference>
<evidence type="ECO:0000313" key="3">
    <source>
        <dbReference type="Proteomes" id="UP000316184"/>
    </source>
</evidence>
<organism evidence="2 3">
    <name type="scientific">Saccharopolyspora dendranthemae</name>
    <dbReference type="NCBI Taxonomy" id="1181886"/>
    <lineage>
        <taxon>Bacteria</taxon>
        <taxon>Bacillati</taxon>
        <taxon>Actinomycetota</taxon>
        <taxon>Actinomycetes</taxon>
        <taxon>Pseudonocardiales</taxon>
        <taxon>Pseudonocardiaceae</taxon>
        <taxon>Saccharopolyspora</taxon>
    </lineage>
</organism>